<dbReference type="GO" id="GO:0006799">
    <property type="term" value="P:polyphosphate biosynthetic process"/>
    <property type="evidence" value="ECO:0007669"/>
    <property type="project" value="UniProtKB-ARBA"/>
</dbReference>
<dbReference type="RefSeq" id="WP_036954231.1">
    <property type="nucleotide sequence ID" value="NZ_BAABIH010000013.1"/>
</dbReference>
<dbReference type="InterPro" id="IPR042267">
    <property type="entry name" value="VTC_sf"/>
</dbReference>
<organism evidence="2 3">
    <name type="scientific">Luteimicrobium xylanilyticum</name>
    <dbReference type="NCBI Taxonomy" id="1133546"/>
    <lineage>
        <taxon>Bacteria</taxon>
        <taxon>Bacillati</taxon>
        <taxon>Actinomycetota</taxon>
        <taxon>Actinomycetes</taxon>
        <taxon>Micrococcales</taxon>
        <taxon>Luteimicrobium</taxon>
    </lineage>
</organism>
<evidence type="ECO:0000313" key="2">
    <source>
        <dbReference type="EMBL" id="QFU96666.1"/>
    </source>
</evidence>
<dbReference type="EMBL" id="CP045529">
    <property type="protein sequence ID" value="QFU96666.1"/>
    <property type="molecule type" value="Genomic_DNA"/>
</dbReference>
<accession>A0A5P9Q5X3</accession>
<protein>
    <recommendedName>
        <fullName evidence="1">VTC domain-containing protein</fullName>
    </recommendedName>
</protein>
<keyword evidence="3" id="KW-1185">Reference proteome</keyword>
<gene>
    <name evidence="2" type="ORF">KDY119_00153</name>
</gene>
<dbReference type="Pfam" id="PF09359">
    <property type="entry name" value="VTC"/>
    <property type="match status" value="1"/>
</dbReference>
<reference evidence="2 3" key="1">
    <citation type="submission" date="2019-10" db="EMBL/GenBank/DDBJ databases">
        <title>Genome sequence of Luteimicrobium xylanilyticum HY-24.</title>
        <authorList>
            <person name="Kim D.Y."/>
            <person name="Park H.-Y."/>
        </authorList>
    </citation>
    <scope>NUCLEOTIDE SEQUENCE [LARGE SCALE GENOMIC DNA]</scope>
    <source>
        <strain evidence="2 3">HY-24</strain>
    </source>
</reference>
<evidence type="ECO:0000259" key="1">
    <source>
        <dbReference type="Pfam" id="PF09359"/>
    </source>
</evidence>
<dbReference type="Proteomes" id="UP000326702">
    <property type="component" value="Chromosome"/>
</dbReference>
<dbReference type="CDD" id="cd07750">
    <property type="entry name" value="PolyPPase_VTC_like"/>
    <property type="match status" value="1"/>
</dbReference>
<dbReference type="OrthoDB" id="148766at2"/>
<proteinExistence type="predicted"/>
<dbReference type="InterPro" id="IPR018966">
    <property type="entry name" value="VTC_domain"/>
</dbReference>
<name>A0A5P9Q5X3_9MICO</name>
<dbReference type="KEGG" id="lxl:KDY119_00153"/>
<evidence type="ECO:0000313" key="3">
    <source>
        <dbReference type="Proteomes" id="UP000326702"/>
    </source>
</evidence>
<dbReference type="Gene3D" id="3.20.100.30">
    <property type="entry name" value="VTC, catalytic tunnel domain"/>
    <property type="match status" value="1"/>
</dbReference>
<sequence>MSALAALAAVGLDELQESAALQTRVDRKYLVPDTFVDTLLERVDGAVRVLDIDGQRSFAYESVYFDTPALASYLGAAHRRRRRFKVRTRTYVDSGQCWVEVKTRGTRGTTVKNRAPHPLDARTTLDDGALDFTAQALDDARVREIDGGMVPTLLSTYERVTLHVPAAPGSGRPDSRTTIDTGLVWTDVASGARHALGGWAVVETKTGSTPSATDRLLWEAGHRPVRISKYGTGMAVLHPELPATPWRRVLRRHVTA</sequence>
<feature type="domain" description="VTC" evidence="1">
    <location>
        <begin position="24"/>
        <end position="238"/>
    </location>
</feature>
<dbReference type="AlphaFoldDB" id="A0A5P9Q5X3"/>